<proteinExistence type="predicted"/>
<evidence type="ECO:0000313" key="1">
    <source>
        <dbReference type="EMBL" id="GMF24082.1"/>
    </source>
</evidence>
<comment type="caution">
    <text evidence="1">The sequence shown here is derived from an EMBL/GenBank/DDBJ whole genome shotgun (WGS) entry which is preliminary data.</text>
</comment>
<dbReference type="EMBL" id="BSXW01000502">
    <property type="protein sequence ID" value="GMF24082.1"/>
    <property type="molecule type" value="Genomic_DNA"/>
</dbReference>
<dbReference type="Proteomes" id="UP001165083">
    <property type="component" value="Unassembled WGS sequence"/>
</dbReference>
<evidence type="ECO:0000313" key="2">
    <source>
        <dbReference type="Proteomes" id="UP001165083"/>
    </source>
</evidence>
<name>A0A9W6U2S2_9STRA</name>
<gene>
    <name evidence="1" type="ORF">Plil01_000982400</name>
</gene>
<keyword evidence="2" id="KW-1185">Reference proteome</keyword>
<dbReference type="AlphaFoldDB" id="A0A9W6U2S2"/>
<accession>A0A9W6U2S2</accession>
<sequence>MRAATRSWLLLRRPLMDFDAKLSQFPSIRSTNRDREWIITSEAPSQMEKGLDLFFSQNYDQAVEIFTQILKAGDTSSAIITKALCYRTAANIILRNEDLFKEDLESVVKRGCPHYFFDTIAKKLVPDADKKLLQHWSMLITDKLWLQREYGF</sequence>
<organism evidence="1 2">
    <name type="scientific">Phytophthora lilii</name>
    <dbReference type="NCBI Taxonomy" id="2077276"/>
    <lineage>
        <taxon>Eukaryota</taxon>
        <taxon>Sar</taxon>
        <taxon>Stramenopiles</taxon>
        <taxon>Oomycota</taxon>
        <taxon>Peronosporomycetes</taxon>
        <taxon>Peronosporales</taxon>
        <taxon>Peronosporaceae</taxon>
        <taxon>Phytophthora</taxon>
    </lineage>
</organism>
<reference evidence="1" key="1">
    <citation type="submission" date="2023-04" db="EMBL/GenBank/DDBJ databases">
        <title>Phytophthora lilii NBRC 32176.</title>
        <authorList>
            <person name="Ichikawa N."/>
            <person name="Sato H."/>
            <person name="Tonouchi N."/>
        </authorList>
    </citation>
    <scope>NUCLEOTIDE SEQUENCE</scope>
    <source>
        <strain evidence="1">NBRC 32176</strain>
    </source>
</reference>
<protein>
    <submittedName>
        <fullName evidence="1">Unnamed protein product</fullName>
    </submittedName>
</protein>